<reference evidence="1 2" key="1">
    <citation type="submission" date="2018-08" db="EMBL/GenBank/DDBJ databases">
        <title>Complete genome sequencing of Blastochloris tepida GI.</title>
        <authorList>
            <person name="Tsukatani Y."/>
            <person name="Mori H."/>
        </authorList>
    </citation>
    <scope>NUCLEOTIDE SEQUENCE [LARGE SCALE GENOMIC DNA]</scope>
    <source>
        <strain evidence="1 2">GI</strain>
    </source>
</reference>
<dbReference type="Proteomes" id="UP000266934">
    <property type="component" value="Chromosome"/>
</dbReference>
<dbReference type="EMBL" id="AP018907">
    <property type="protein sequence ID" value="BBF93386.1"/>
    <property type="molecule type" value="Genomic_DNA"/>
</dbReference>
<organism evidence="1 2">
    <name type="scientific">Blastochloris tepida</name>
    <dbReference type="NCBI Taxonomy" id="2233851"/>
    <lineage>
        <taxon>Bacteria</taxon>
        <taxon>Pseudomonadati</taxon>
        <taxon>Pseudomonadota</taxon>
        <taxon>Alphaproteobacteria</taxon>
        <taxon>Hyphomicrobiales</taxon>
        <taxon>Blastochloridaceae</taxon>
        <taxon>Blastochloris</taxon>
    </lineage>
</organism>
<proteinExistence type="predicted"/>
<keyword evidence="2" id="KW-1185">Reference proteome</keyword>
<dbReference type="RefSeq" id="WP_126400121.1">
    <property type="nucleotide sequence ID" value="NZ_AP018907.1"/>
</dbReference>
<protein>
    <submittedName>
        <fullName evidence="1">Uncharacterized protein</fullName>
    </submittedName>
</protein>
<dbReference type="AlphaFoldDB" id="A0A348G1F3"/>
<evidence type="ECO:0000313" key="1">
    <source>
        <dbReference type="EMBL" id="BBF93386.1"/>
    </source>
</evidence>
<dbReference type="KEGG" id="blag:BLTE_20710"/>
<evidence type="ECO:0000313" key="2">
    <source>
        <dbReference type="Proteomes" id="UP000266934"/>
    </source>
</evidence>
<accession>A0A348G1F3</accession>
<sequence length="183" mass="19530">MARPIPPWHRIALDASASGDVVLMFAEITARALLTPIRVVSEGPGGVSTAGGTTIGYRLGGVNHVGVPYRVDLLTDDESAPRATIVVPNIDRRIGTAALLTTEAPRLDLRMALLSDWALAVDADNARSPIATPTVLWQGLHLSLRNVRGSAVQIEADISGLDLTSEPWPAIRTTPDRTPALYR</sequence>
<name>A0A348G1F3_9HYPH</name>
<gene>
    <name evidence="1" type="ORF">BLTE_20710</name>
</gene>